<comment type="caution">
    <text evidence="1">The sequence shown here is derived from an EMBL/GenBank/DDBJ whole genome shotgun (WGS) entry which is preliminary data.</text>
</comment>
<keyword evidence="2" id="KW-1185">Reference proteome</keyword>
<organism evidence="1 2">
    <name type="scientific">Cardiocondyla obscurior</name>
    <dbReference type="NCBI Taxonomy" id="286306"/>
    <lineage>
        <taxon>Eukaryota</taxon>
        <taxon>Metazoa</taxon>
        <taxon>Ecdysozoa</taxon>
        <taxon>Arthropoda</taxon>
        <taxon>Hexapoda</taxon>
        <taxon>Insecta</taxon>
        <taxon>Pterygota</taxon>
        <taxon>Neoptera</taxon>
        <taxon>Endopterygota</taxon>
        <taxon>Hymenoptera</taxon>
        <taxon>Apocrita</taxon>
        <taxon>Aculeata</taxon>
        <taxon>Formicoidea</taxon>
        <taxon>Formicidae</taxon>
        <taxon>Myrmicinae</taxon>
        <taxon>Cardiocondyla</taxon>
    </lineage>
</organism>
<protein>
    <submittedName>
        <fullName evidence="1">Uncharacterized protein</fullName>
    </submittedName>
</protein>
<dbReference type="Proteomes" id="UP001430953">
    <property type="component" value="Unassembled WGS sequence"/>
</dbReference>
<reference evidence="1 2" key="1">
    <citation type="submission" date="2023-03" db="EMBL/GenBank/DDBJ databases">
        <title>High recombination rates correlate with genetic variation in Cardiocondyla obscurior ants.</title>
        <authorList>
            <person name="Errbii M."/>
        </authorList>
    </citation>
    <scope>NUCLEOTIDE SEQUENCE [LARGE SCALE GENOMIC DNA]</scope>
    <source>
        <strain evidence="1">Alpha-2009</strain>
        <tissue evidence="1">Whole body</tissue>
    </source>
</reference>
<sequence>MVFAIAIDSDVHVNTNHWHCRSEWELDAAIASGQYCLCQNADVSHRLPATHGICLSTFVQPLDRQNKDLLRIQGVQCANGIENVIANYMQIAD</sequence>
<evidence type="ECO:0000313" key="2">
    <source>
        <dbReference type="Proteomes" id="UP001430953"/>
    </source>
</evidence>
<gene>
    <name evidence="1" type="ORF">PUN28_017155</name>
</gene>
<accession>A0AAW2EM75</accession>
<dbReference type="EMBL" id="JADYXP020000020">
    <property type="protein sequence ID" value="KAL0104237.1"/>
    <property type="molecule type" value="Genomic_DNA"/>
</dbReference>
<proteinExistence type="predicted"/>
<name>A0AAW2EM75_9HYME</name>
<dbReference type="AlphaFoldDB" id="A0AAW2EM75"/>
<evidence type="ECO:0000313" key="1">
    <source>
        <dbReference type="EMBL" id="KAL0104237.1"/>
    </source>
</evidence>